<evidence type="ECO:0000313" key="8">
    <source>
        <dbReference type="EMBL" id="SHE54997.1"/>
    </source>
</evidence>
<keyword evidence="5" id="KW-0408">Iron</keyword>
<reference evidence="9" key="1">
    <citation type="submission" date="2016-11" db="EMBL/GenBank/DDBJ databases">
        <authorList>
            <person name="Varghese N."/>
            <person name="Submissions S."/>
        </authorList>
    </citation>
    <scope>NUCLEOTIDE SEQUENCE [LARGE SCALE GENOMIC DNA]</scope>
    <source>
        <strain evidence="9">DSM 18095</strain>
    </source>
</reference>
<dbReference type="RefSeq" id="WP_072973883.1">
    <property type="nucleotide sequence ID" value="NZ_FQTY01000003.1"/>
</dbReference>
<keyword evidence="6" id="KW-0411">Iron-sulfur</keyword>
<organism evidence="8 9">
    <name type="scientific">Tissierella praeacuta DSM 18095</name>
    <dbReference type="NCBI Taxonomy" id="1123404"/>
    <lineage>
        <taxon>Bacteria</taxon>
        <taxon>Bacillati</taxon>
        <taxon>Bacillota</taxon>
        <taxon>Tissierellia</taxon>
        <taxon>Tissierellales</taxon>
        <taxon>Tissierellaceae</taxon>
        <taxon>Tissierella</taxon>
    </lineage>
</organism>
<dbReference type="EMBL" id="FQTY01000003">
    <property type="protein sequence ID" value="SHE54997.1"/>
    <property type="molecule type" value="Genomic_DNA"/>
</dbReference>
<protein>
    <submittedName>
        <fullName evidence="8">Radical SAM additional 4Fe4S-binding SPASM domain-containing protein</fullName>
    </submittedName>
</protein>
<feature type="domain" description="Radical SAM core" evidence="7">
    <location>
        <begin position="84"/>
        <end position="247"/>
    </location>
</feature>
<dbReference type="PROSITE" id="PS01305">
    <property type="entry name" value="MOAA_NIFB_PQQE"/>
    <property type="match status" value="1"/>
</dbReference>
<dbReference type="InterPro" id="IPR013785">
    <property type="entry name" value="Aldolase_TIM"/>
</dbReference>
<evidence type="ECO:0000256" key="2">
    <source>
        <dbReference type="ARBA" id="ARBA00022485"/>
    </source>
</evidence>
<evidence type="ECO:0000256" key="1">
    <source>
        <dbReference type="ARBA" id="ARBA00001966"/>
    </source>
</evidence>
<keyword evidence="3" id="KW-0949">S-adenosyl-L-methionine</keyword>
<proteinExistence type="predicted"/>
<dbReference type="SUPFAM" id="SSF102114">
    <property type="entry name" value="Radical SAM enzymes"/>
    <property type="match status" value="1"/>
</dbReference>
<dbReference type="InterPro" id="IPR058240">
    <property type="entry name" value="rSAM_sf"/>
</dbReference>
<keyword evidence="2" id="KW-0004">4Fe-4S</keyword>
<evidence type="ECO:0000256" key="5">
    <source>
        <dbReference type="ARBA" id="ARBA00023004"/>
    </source>
</evidence>
<dbReference type="GeneID" id="90996143"/>
<dbReference type="SFLD" id="SFLDG01067">
    <property type="entry name" value="SPASM/twitch_domain_containing"/>
    <property type="match status" value="1"/>
</dbReference>
<accession>A0A1M4UEH4</accession>
<dbReference type="SFLD" id="SFLDS00029">
    <property type="entry name" value="Radical_SAM"/>
    <property type="match status" value="1"/>
</dbReference>
<keyword evidence="9" id="KW-1185">Reference proteome</keyword>
<evidence type="ECO:0000256" key="6">
    <source>
        <dbReference type="ARBA" id="ARBA00023014"/>
    </source>
</evidence>
<dbReference type="InterPro" id="IPR007197">
    <property type="entry name" value="rSAM"/>
</dbReference>
<dbReference type="CDD" id="cd01335">
    <property type="entry name" value="Radical_SAM"/>
    <property type="match status" value="1"/>
</dbReference>
<dbReference type="Gene3D" id="3.20.20.70">
    <property type="entry name" value="Aldolase class I"/>
    <property type="match status" value="1"/>
</dbReference>
<comment type="cofactor">
    <cofactor evidence="1">
        <name>[4Fe-4S] cluster</name>
        <dbReference type="ChEBI" id="CHEBI:49883"/>
    </cofactor>
</comment>
<dbReference type="GO" id="GO:0003824">
    <property type="term" value="F:catalytic activity"/>
    <property type="evidence" value="ECO:0007669"/>
    <property type="project" value="InterPro"/>
</dbReference>
<dbReference type="InterPro" id="IPR000385">
    <property type="entry name" value="MoaA_NifB_PqqE_Fe-S-bd_CS"/>
</dbReference>
<dbReference type="STRING" id="1123404.SAMN02745784_01034"/>
<dbReference type="Proteomes" id="UP000184114">
    <property type="component" value="Unassembled WGS sequence"/>
</dbReference>
<dbReference type="GO" id="GO:0046872">
    <property type="term" value="F:metal ion binding"/>
    <property type="evidence" value="ECO:0007669"/>
    <property type="project" value="UniProtKB-KW"/>
</dbReference>
<dbReference type="Pfam" id="PF04055">
    <property type="entry name" value="Radical_SAM"/>
    <property type="match status" value="1"/>
</dbReference>
<dbReference type="GO" id="GO:0051539">
    <property type="term" value="F:4 iron, 4 sulfur cluster binding"/>
    <property type="evidence" value="ECO:0007669"/>
    <property type="project" value="UniProtKB-KW"/>
</dbReference>
<keyword evidence="4" id="KW-0479">Metal-binding</keyword>
<evidence type="ECO:0000256" key="3">
    <source>
        <dbReference type="ARBA" id="ARBA00022691"/>
    </source>
</evidence>
<dbReference type="UniPathway" id="UPA00782"/>
<dbReference type="AlphaFoldDB" id="A0A1M4UEH4"/>
<name>A0A1M4UEH4_9FIRM</name>
<sequence>MIKLKESIYNHHFKVDNREFVFNCKENGLIEVDNSNLLDMPKYYNELIEQGYLIDNEVDEFKELIEEVGYNVKNDFFSLDITLSLTEKCNFNCVYCYQTRNPVEMTIKEANKLLEKVKTLLEINNYKELRISYFGGEPLLNYNILLHLHNEFKKMCDKLHILYLPYLVTNGYLLDIENIIQINFETIQITIEGMKDTHNHLRKSNFNSFDKIISNIDNIIDRINSRIIFRINLCKENVLEASELIKYLTKRYSKYLERISFVFSQMEKHSLDAEFEMLSYDEFCMAYLECFKTLQLCGKDILIPNSLPNPCPFVTKNAYYLSPKLELLSCTGKDDSMEYEFTVSNIINERKDFPYPEECSECKVLPLCMGGCEVKRELGFSGCIPEKVVLDDLLTFIVREQF</sequence>
<dbReference type="PANTHER" id="PTHR43787:SF3">
    <property type="entry name" value="ARYLSULFATASE REGULATORY PROTEIN"/>
    <property type="match status" value="1"/>
</dbReference>
<evidence type="ECO:0000256" key="4">
    <source>
        <dbReference type="ARBA" id="ARBA00022723"/>
    </source>
</evidence>
<dbReference type="PANTHER" id="PTHR43787">
    <property type="entry name" value="FEMO COFACTOR BIOSYNTHESIS PROTEIN NIFB-RELATED"/>
    <property type="match status" value="1"/>
</dbReference>
<gene>
    <name evidence="8" type="ORF">SAMN02745784_01034</name>
</gene>
<evidence type="ECO:0000259" key="7">
    <source>
        <dbReference type="Pfam" id="PF04055"/>
    </source>
</evidence>
<evidence type="ECO:0000313" key="9">
    <source>
        <dbReference type="Proteomes" id="UP000184114"/>
    </source>
</evidence>